<accession>A0A3M3U5H8</accession>
<proteinExistence type="predicted"/>
<name>A0A3M3U5H8_PSESG</name>
<dbReference type="AlphaFoldDB" id="A0A3M3U5H8"/>
<gene>
    <name evidence="1" type="ORF">ALQ42_200189</name>
</gene>
<evidence type="ECO:0000313" key="2">
    <source>
        <dbReference type="Proteomes" id="UP000273536"/>
    </source>
</evidence>
<dbReference type="EMBL" id="RBPS01000400">
    <property type="protein sequence ID" value="RMO28420.1"/>
    <property type="molecule type" value="Genomic_DNA"/>
</dbReference>
<dbReference type="Proteomes" id="UP000273536">
    <property type="component" value="Unassembled WGS sequence"/>
</dbReference>
<comment type="caution">
    <text evidence="1">The sequence shown here is derived from an EMBL/GenBank/DDBJ whole genome shotgun (WGS) entry which is preliminary data.</text>
</comment>
<sequence length="204" mass="23772">MERQYTSPTLGDVAQYAVAACGVMPRKARKRDDETEFDESTAKTYQKRMQRLAKEDCNLQEAFEDIAQLLTHSLGRYIRCPFWAEQIRDLLNELYWSYSSMVKSMGTMMTKRDTTRFFLTSYAGDVAVRSLARNWVVFQGYIYAASQPMEPCWYLLPTSRASFQLRWIRCSAGLTLLVVSRWPLSMIQLVWPVIRRSLSRMSGR</sequence>
<reference evidence="1 2" key="1">
    <citation type="submission" date="2018-08" db="EMBL/GenBank/DDBJ databases">
        <title>Recombination of ecologically and evolutionarily significant loci maintains genetic cohesion in the Pseudomonas syringae species complex.</title>
        <authorList>
            <person name="Dillon M."/>
            <person name="Thakur S."/>
            <person name="Almeida R.N.D."/>
            <person name="Weir B.S."/>
            <person name="Guttman D.S."/>
        </authorList>
    </citation>
    <scope>NUCLEOTIDE SEQUENCE [LARGE SCALE GENOMIC DNA]</scope>
    <source>
        <strain evidence="1 2">ICMP 6372</strain>
    </source>
</reference>
<evidence type="ECO:0000313" key="1">
    <source>
        <dbReference type="EMBL" id="RMO28420.1"/>
    </source>
</evidence>
<organism evidence="1 2">
    <name type="scientific">Pseudomonas savastanoi pv. glycinea</name>
    <name type="common">Pseudomonas syringae pv. glycinea</name>
    <dbReference type="NCBI Taxonomy" id="318"/>
    <lineage>
        <taxon>Bacteria</taxon>
        <taxon>Pseudomonadati</taxon>
        <taxon>Pseudomonadota</taxon>
        <taxon>Gammaproteobacteria</taxon>
        <taxon>Pseudomonadales</taxon>
        <taxon>Pseudomonadaceae</taxon>
        <taxon>Pseudomonas</taxon>
    </lineage>
</organism>
<protein>
    <submittedName>
        <fullName evidence="1">Uncharacterized protein</fullName>
    </submittedName>
</protein>